<feature type="region of interest" description="Disordered" evidence="1">
    <location>
        <begin position="558"/>
        <end position="617"/>
    </location>
</feature>
<feature type="compositionally biased region" description="Basic and acidic residues" evidence="1">
    <location>
        <begin position="16"/>
        <end position="29"/>
    </location>
</feature>
<proteinExistence type="predicted"/>
<dbReference type="EMBL" id="CAJPDQ010000001">
    <property type="protein sequence ID" value="CAF9903074.1"/>
    <property type="molecule type" value="Genomic_DNA"/>
</dbReference>
<feature type="region of interest" description="Disordered" evidence="1">
    <location>
        <begin position="1"/>
        <end position="61"/>
    </location>
</feature>
<feature type="compositionally biased region" description="Polar residues" evidence="1">
    <location>
        <begin position="401"/>
        <end position="418"/>
    </location>
</feature>
<feature type="compositionally biased region" description="Polar residues" evidence="1">
    <location>
        <begin position="592"/>
        <end position="603"/>
    </location>
</feature>
<evidence type="ECO:0000313" key="3">
    <source>
        <dbReference type="Proteomes" id="UP000664169"/>
    </source>
</evidence>
<feature type="region of interest" description="Disordered" evidence="1">
    <location>
        <begin position="98"/>
        <end position="195"/>
    </location>
</feature>
<organism evidence="2 3">
    <name type="scientific">Gomphillus americanus</name>
    <dbReference type="NCBI Taxonomy" id="1940652"/>
    <lineage>
        <taxon>Eukaryota</taxon>
        <taxon>Fungi</taxon>
        <taxon>Dikarya</taxon>
        <taxon>Ascomycota</taxon>
        <taxon>Pezizomycotina</taxon>
        <taxon>Lecanoromycetes</taxon>
        <taxon>OSLEUM clade</taxon>
        <taxon>Ostropomycetidae</taxon>
        <taxon>Ostropales</taxon>
        <taxon>Graphidaceae</taxon>
        <taxon>Gomphilloideae</taxon>
        <taxon>Gomphillus</taxon>
    </lineage>
</organism>
<evidence type="ECO:0000313" key="2">
    <source>
        <dbReference type="EMBL" id="CAF9903074.1"/>
    </source>
</evidence>
<protein>
    <submittedName>
        <fullName evidence="2">Uncharacterized protein</fullName>
    </submittedName>
</protein>
<dbReference type="Proteomes" id="UP000664169">
    <property type="component" value="Unassembled WGS sequence"/>
</dbReference>
<name>A0A8H3ED62_9LECA</name>
<feature type="compositionally biased region" description="Polar residues" evidence="1">
    <location>
        <begin position="1"/>
        <end position="10"/>
    </location>
</feature>
<feature type="region of interest" description="Disordered" evidence="1">
    <location>
        <begin position="459"/>
        <end position="478"/>
    </location>
</feature>
<feature type="compositionally biased region" description="Low complexity" evidence="1">
    <location>
        <begin position="321"/>
        <end position="338"/>
    </location>
</feature>
<evidence type="ECO:0000256" key="1">
    <source>
        <dbReference type="SAM" id="MobiDB-lite"/>
    </source>
</evidence>
<feature type="region of interest" description="Disordered" evidence="1">
    <location>
        <begin position="250"/>
        <end position="281"/>
    </location>
</feature>
<gene>
    <name evidence="2" type="ORF">GOMPHAMPRED_000083</name>
</gene>
<feature type="region of interest" description="Disordered" evidence="1">
    <location>
        <begin position="385"/>
        <end position="420"/>
    </location>
</feature>
<keyword evidence="3" id="KW-1185">Reference proteome</keyword>
<comment type="caution">
    <text evidence="2">The sequence shown here is derived from an EMBL/GenBank/DDBJ whole genome shotgun (WGS) entry which is preliminary data.</text>
</comment>
<accession>A0A8H3ED62</accession>
<sequence>MAQPQQSSTVPHGFHFHYDEQPKTPERELSPPAEPTAEPARGGFRIRRRQRPRVDTGISTRTSEIMAELHETALPSIEISEQEAASVEPEVQPVTIERLLTPQRAVNNQPQTPAGRREQRAVTPMGRETANEAFKRPSSPFSGISDSDDEDCFSIGSEDGQSHGGSVTSPEDDTADPFHYEYRSKPSNASSPSPQFPVVKKYWTKEMDAHIWKVYNSYMNDPTNTPFKGLPGCPPPIGVCHRVASEARKTWKGPRTVSGQLRANQGPGRTSRHFVPWPGAGSATRRRFRELCRRKATITRHYQRMMRTPSPQVGDARVRSTRTGSPIRRTTPTRTPGRNSFATRDVAMSLAASISTTMQPDGPLAQMTNEARQSSLRNPYVAPDVNTATVPSDNENKEASGASTNRLGSPFSGSNTWGPSVVEAQGRSFATNLMPPGSTSTAPRLGSPVQFASMRDTQSQFSPFPARMTKRPATSALGEDVTNGDAAARKIRHEDVSGTSFMDASRRLRLRGMSLGARFAGRDHYVSEPSTVAGAAANETSLPYASLPPQGLVRSIPLEDPFYNPPQNHSIPRLRSPFPGIGTRPSRGRHASSLSLPSVTTPDLGSLDQRMSEDIAE</sequence>
<dbReference type="OrthoDB" id="419770at2759"/>
<reference evidence="2" key="1">
    <citation type="submission" date="2021-03" db="EMBL/GenBank/DDBJ databases">
        <authorList>
            <person name="Tagirdzhanova G."/>
        </authorList>
    </citation>
    <scope>NUCLEOTIDE SEQUENCE</scope>
</reference>
<feature type="region of interest" description="Disordered" evidence="1">
    <location>
        <begin position="309"/>
        <end position="340"/>
    </location>
</feature>
<dbReference type="AlphaFoldDB" id="A0A8H3ED62"/>